<proteinExistence type="predicted"/>
<dbReference type="InterPro" id="IPR003741">
    <property type="entry name" value="LUD_dom"/>
</dbReference>
<accession>A0A967AB35</accession>
<dbReference type="InterPro" id="IPR037171">
    <property type="entry name" value="NagB/RpiA_transferase-like"/>
</dbReference>
<evidence type="ECO:0000259" key="1">
    <source>
        <dbReference type="Pfam" id="PF02589"/>
    </source>
</evidence>
<organism evidence="2 3">
    <name type="scientific">Psychroflexus maritimus</name>
    <dbReference type="NCBI Taxonomy" id="2714865"/>
    <lineage>
        <taxon>Bacteria</taxon>
        <taxon>Pseudomonadati</taxon>
        <taxon>Bacteroidota</taxon>
        <taxon>Flavobacteriia</taxon>
        <taxon>Flavobacteriales</taxon>
        <taxon>Flavobacteriaceae</taxon>
        <taxon>Psychroflexus</taxon>
    </lineage>
</organism>
<comment type="caution">
    <text evidence="2">The sequence shown here is derived from an EMBL/GenBank/DDBJ whole genome shotgun (WGS) entry which is preliminary data.</text>
</comment>
<dbReference type="SUPFAM" id="SSF100950">
    <property type="entry name" value="NagB/RpiA/CoA transferase-like"/>
    <property type="match status" value="1"/>
</dbReference>
<dbReference type="AlphaFoldDB" id="A0A967AB35"/>
<name>A0A967AB35_9FLAO</name>
<dbReference type="Gene3D" id="3.40.50.10420">
    <property type="entry name" value="NagB/RpiA/CoA transferase-like"/>
    <property type="match status" value="1"/>
</dbReference>
<dbReference type="Proteomes" id="UP000643701">
    <property type="component" value="Unassembled WGS sequence"/>
</dbReference>
<dbReference type="EMBL" id="JAANAS010000013">
    <property type="protein sequence ID" value="NGZ88982.1"/>
    <property type="molecule type" value="Genomic_DNA"/>
</dbReference>
<protein>
    <submittedName>
        <fullName evidence="2">LUD domain-containing protein</fullName>
    </submittedName>
</protein>
<evidence type="ECO:0000313" key="2">
    <source>
        <dbReference type="EMBL" id="NGZ88982.1"/>
    </source>
</evidence>
<dbReference type="Pfam" id="PF02589">
    <property type="entry name" value="LUD_dom"/>
    <property type="match status" value="1"/>
</dbReference>
<dbReference type="InterPro" id="IPR024185">
    <property type="entry name" value="FTHF_cligase-like_sf"/>
</dbReference>
<dbReference type="RefSeq" id="WP_166399253.1">
    <property type="nucleotide sequence ID" value="NZ_JAANAS010000013.1"/>
</dbReference>
<feature type="domain" description="LUD" evidence="1">
    <location>
        <begin position="38"/>
        <end position="195"/>
    </location>
</feature>
<keyword evidence="3" id="KW-1185">Reference proteome</keyword>
<reference evidence="2" key="1">
    <citation type="submission" date="2020-03" db="EMBL/GenBank/DDBJ databases">
        <title>Psychroflexus Maritimus sp. nov., isolate from marine sediment.</title>
        <authorList>
            <person name="Zhong Y.-L."/>
        </authorList>
    </citation>
    <scope>NUCLEOTIDE SEQUENCE</scope>
    <source>
        <strain evidence="2">C1</strain>
    </source>
</reference>
<sequence>MNFFERLFGKTEKKKAGRTNKDPDLSKFTPEPKLPIDEMFTKKFTNNGGKFLYCENEAELQACFYSILKENDWLEADVFCANKEIQKRFQISENQITNTEKSTYFLATCEYLIANTGALLVTSNQIGEKKLAELPFNFIVVASTSQLLETIGEGLQLIKQKNRKQIPSNITTLKNFKVGEDEEDFMTYGSPSKNLYLLLLEDL</sequence>
<gene>
    <name evidence="2" type="ORF">G7034_01800</name>
</gene>
<evidence type="ECO:0000313" key="3">
    <source>
        <dbReference type="Proteomes" id="UP000643701"/>
    </source>
</evidence>